<feature type="domain" description="DUF4131" evidence="8">
    <location>
        <begin position="70"/>
        <end position="243"/>
    </location>
</feature>
<evidence type="ECO:0000313" key="9">
    <source>
        <dbReference type="EMBL" id="MCJ2181123.1"/>
    </source>
</evidence>
<feature type="domain" description="ComEC/Rec2-related protein" evidence="7">
    <location>
        <begin position="285"/>
        <end position="566"/>
    </location>
</feature>
<sequence length="763" mass="80502">MASEAAKPDEKSSPDMSGCAALRRRQWNSESNLSRALAGVEGFLSKSGHDRAPWLCVAFGTGILAWFTLPLPLHWVTLTTLCIAASLAAHLCWRRCGAFPYVSQALFWVPLLLAAGCLLVWARSEISGTRPIRAPLFGTFTGRLLAVEEQSALGRRRLFVAIREPGGDRAIKVRLNLADAPTTPSPVASGSGDGASQGAGPLTPGSLVRFKARLMPPAAAMVPGGYNFARTAWFSGLAASGAVLGRVEVLEPGQAGGSLAGLRRSLSRHVRARMPGGAGGIGAALVSGDRGGIGTGDAQAMRDAGLAHLLSISGLHVSAVIALAYMVAIRLLALWPALALRVRLPVLASAMGALAGVSYTVLTGAQVPTVRSCVGALLVLMALAIGREPLSLRMLAIAAFVVLALWPEAIIGPSFQMSFAAVLALVSLSTCAPVRAFVAAREEGVLARLARWFAMLLVTGLVIDLALMPITLYHFHRAGFYGAFANIVAIPMTTFVIMPGIALGLAADLFGLGVPVWWLVERAIDTILALAHFVASRPGAVTVIPAIGGSALALFALGGVWVGLWRGQVRLLGLGPALAGLVWLALLPPPDILVGGDGRHVGIVERGSRKGTADRLVLLRESRSSYVRDNLLELAGMQGDTAYLPDQPGARCTPDFCTLVLERGGKAWTILVSRSRNAVPERALAATCDRVDIVIADRWLPQSCRPRWLKADRAMLVRTGGLSIDLSNQTLRTVAEGQGKHGWWRPYESGTGMDLPLISAKVF</sequence>
<keyword evidence="3 6" id="KW-0812">Transmembrane</keyword>
<evidence type="ECO:0000256" key="2">
    <source>
        <dbReference type="ARBA" id="ARBA00022475"/>
    </source>
</evidence>
<feature type="transmembrane region" description="Helical" evidence="6">
    <location>
        <begin position="540"/>
        <end position="564"/>
    </location>
</feature>
<feature type="transmembrane region" description="Helical" evidence="6">
    <location>
        <begin position="452"/>
        <end position="472"/>
    </location>
</feature>
<evidence type="ECO:0000259" key="7">
    <source>
        <dbReference type="Pfam" id="PF03772"/>
    </source>
</evidence>
<gene>
    <name evidence="9" type="ORF">MTR62_00135</name>
</gene>
<dbReference type="Proteomes" id="UP001162881">
    <property type="component" value="Unassembled WGS sequence"/>
</dbReference>
<keyword evidence="4 6" id="KW-1133">Transmembrane helix</keyword>
<dbReference type="InterPro" id="IPR004477">
    <property type="entry name" value="ComEC_N"/>
</dbReference>
<dbReference type="PANTHER" id="PTHR30619">
    <property type="entry name" value="DNA INTERNALIZATION/COMPETENCE PROTEIN COMEC/REC2"/>
    <property type="match status" value="1"/>
</dbReference>
<feature type="transmembrane region" description="Helical" evidence="6">
    <location>
        <begin position="344"/>
        <end position="362"/>
    </location>
</feature>
<evidence type="ECO:0000256" key="6">
    <source>
        <dbReference type="SAM" id="Phobius"/>
    </source>
</evidence>
<evidence type="ECO:0000256" key="4">
    <source>
        <dbReference type="ARBA" id="ARBA00022989"/>
    </source>
</evidence>
<evidence type="ECO:0000313" key="10">
    <source>
        <dbReference type="Proteomes" id="UP001162881"/>
    </source>
</evidence>
<dbReference type="Pfam" id="PF03772">
    <property type="entry name" value="Competence"/>
    <property type="match status" value="1"/>
</dbReference>
<keyword evidence="5 6" id="KW-0472">Membrane</keyword>
<keyword evidence="2" id="KW-1003">Cell membrane</keyword>
<organism evidence="9 10">
    <name type="scientific">Novosphingobium organovorum</name>
    <dbReference type="NCBI Taxonomy" id="2930092"/>
    <lineage>
        <taxon>Bacteria</taxon>
        <taxon>Pseudomonadati</taxon>
        <taxon>Pseudomonadota</taxon>
        <taxon>Alphaproteobacteria</taxon>
        <taxon>Sphingomonadales</taxon>
        <taxon>Sphingomonadaceae</taxon>
        <taxon>Novosphingobium</taxon>
    </lineage>
</organism>
<evidence type="ECO:0000256" key="5">
    <source>
        <dbReference type="ARBA" id="ARBA00023136"/>
    </source>
</evidence>
<evidence type="ECO:0000256" key="1">
    <source>
        <dbReference type="ARBA" id="ARBA00004651"/>
    </source>
</evidence>
<feature type="transmembrane region" description="Helical" evidence="6">
    <location>
        <begin position="417"/>
        <end position="440"/>
    </location>
</feature>
<feature type="transmembrane region" description="Helical" evidence="6">
    <location>
        <begin position="392"/>
        <end position="411"/>
    </location>
</feature>
<accession>A0ABT0B7Y9</accession>
<name>A0ABT0B7Y9_9SPHN</name>
<feature type="transmembrane region" description="Helical" evidence="6">
    <location>
        <begin position="52"/>
        <end position="69"/>
    </location>
</feature>
<dbReference type="Pfam" id="PF13567">
    <property type="entry name" value="DUF4131"/>
    <property type="match status" value="1"/>
</dbReference>
<dbReference type="PANTHER" id="PTHR30619:SF1">
    <property type="entry name" value="RECOMBINATION PROTEIN 2"/>
    <property type="match status" value="1"/>
</dbReference>
<feature type="transmembrane region" description="Helical" evidence="6">
    <location>
        <begin position="105"/>
        <end position="122"/>
    </location>
</feature>
<dbReference type="InterPro" id="IPR052159">
    <property type="entry name" value="Competence_DNA_uptake"/>
</dbReference>
<dbReference type="RefSeq" id="WP_244016133.1">
    <property type="nucleotide sequence ID" value="NZ_JALHLF010000001.1"/>
</dbReference>
<keyword evidence="10" id="KW-1185">Reference proteome</keyword>
<comment type="caution">
    <text evidence="9">The sequence shown here is derived from an EMBL/GenBank/DDBJ whole genome shotgun (WGS) entry which is preliminary data.</text>
</comment>
<dbReference type="EMBL" id="JALHLF010000001">
    <property type="protein sequence ID" value="MCJ2181123.1"/>
    <property type="molecule type" value="Genomic_DNA"/>
</dbReference>
<reference evidence="9" key="1">
    <citation type="submission" date="2022-03" db="EMBL/GenBank/DDBJ databases">
        <title>Identification of a novel bacterium isolated from mangrove sediments.</title>
        <authorList>
            <person name="Pan X."/>
        </authorList>
    </citation>
    <scope>NUCLEOTIDE SEQUENCE</scope>
    <source>
        <strain evidence="9">B1949</strain>
    </source>
</reference>
<evidence type="ECO:0000256" key="3">
    <source>
        <dbReference type="ARBA" id="ARBA00022692"/>
    </source>
</evidence>
<comment type="subcellular location">
    <subcellularLocation>
        <location evidence="1">Cell membrane</location>
        <topology evidence="1">Multi-pass membrane protein</topology>
    </subcellularLocation>
</comment>
<proteinExistence type="predicted"/>
<feature type="transmembrane region" description="Helical" evidence="6">
    <location>
        <begin position="309"/>
        <end position="332"/>
    </location>
</feature>
<dbReference type="InterPro" id="IPR025405">
    <property type="entry name" value="DUF4131"/>
</dbReference>
<protein>
    <submittedName>
        <fullName evidence="9">ComEC family competence protein</fullName>
    </submittedName>
</protein>
<feature type="transmembrane region" description="Helical" evidence="6">
    <location>
        <begin position="571"/>
        <end position="589"/>
    </location>
</feature>
<feature type="transmembrane region" description="Helical" evidence="6">
    <location>
        <begin position="368"/>
        <end position="385"/>
    </location>
</feature>
<feature type="transmembrane region" description="Helical" evidence="6">
    <location>
        <begin position="478"/>
        <end position="497"/>
    </location>
</feature>
<evidence type="ECO:0000259" key="8">
    <source>
        <dbReference type="Pfam" id="PF13567"/>
    </source>
</evidence>
<dbReference type="NCBIfam" id="TIGR00360">
    <property type="entry name" value="ComEC_N-term"/>
    <property type="match status" value="1"/>
</dbReference>